<proteinExistence type="predicted"/>
<feature type="transmembrane region" description="Helical" evidence="6">
    <location>
        <begin position="64"/>
        <end position="86"/>
    </location>
</feature>
<evidence type="ECO:0000313" key="8">
    <source>
        <dbReference type="Proteomes" id="UP000030134"/>
    </source>
</evidence>
<dbReference type="GO" id="GO:0043190">
    <property type="term" value="C:ATP-binding cassette (ABC) transporter complex"/>
    <property type="evidence" value="ECO:0007669"/>
    <property type="project" value="TreeGrafter"/>
</dbReference>
<dbReference type="STRING" id="266762.HQ36_03480"/>
<sequence>MKPIFNTLDRYIIKQFLGTFFFSILLILSIAVVFDINEKISHFLKPDCTLYEIIFHYYINFVPYYANLFSSLFVFLAVIFFTTKLAEKTEIIAMLSSGVSFNRLLRPYMFSAAVIAVFSFLLSSFIIPPGNAVRTKFQDKYIKNKLVKEASSIQLEVEPDIYAYIHYYNSDRKKGNNLVLDYFQDNTLQSRLTAKEIEYDTLYQWRLSDYTITHYGRVRDSLERGSSLDTLIHLQPRDFLISSIGAETYTTPELHSHIKELKQRGASNIKLLEIELHKRYASIPAAFILTLIGVSLSSRKRRGGMGLSLALGIALSVSYILFMTIASTFSASGSLSPIVAAQLPNAIYALIALYLYTKAPR</sequence>
<dbReference type="PANTHER" id="PTHR33529">
    <property type="entry name" value="SLR0882 PROTEIN-RELATED"/>
    <property type="match status" value="1"/>
</dbReference>
<reference evidence="7 8" key="1">
    <citation type="submission" date="2014-08" db="EMBL/GenBank/DDBJ databases">
        <title>Porphyromonas gingivicanis strain:COT-022_OH1391 Genome sequencing.</title>
        <authorList>
            <person name="Wallis C."/>
            <person name="Deusch O."/>
            <person name="O'Flynn C."/>
            <person name="Davis I."/>
            <person name="Jospin G."/>
            <person name="Darling A.E."/>
            <person name="Coil D.A."/>
            <person name="Alexiev A."/>
            <person name="Horsfall A."/>
            <person name="Kirkwood N."/>
            <person name="Harris S."/>
            <person name="Eisen J.A."/>
        </authorList>
    </citation>
    <scope>NUCLEOTIDE SEQUENCE [LARGE SCALE GENOMIC DNA]</scope>
    <source>
        <strain evidence="8">COT-022 OH1391</strain>
    </source>
</reference>
<feature type="transmembrane region" description="Helical" evidence="6">
    <location>
        <begin position="309"/>
        <end position="329"/>
    </location>
</feature>
<protein>
    <submittedName>
        <fullName evidence="7">Membrane protein</fullName>
    </submittedName>
</protein>
<organism evidence="7 8">
    <name type="scientific">Porphyromonas gingivicanis</name>
    <dbReference type="NCBI Taxonomy" id="266762"/>
    <lineage>
        <taxon>Bacteria</taxon>
        <taxon>Pseudomonadati</taxon>
        <taxon>Bacteroidota</taxon>
        <taxon>Bacteroidia</taxon>
        <taxon>Bacteroidales</taxon>
        <taxon>Porphyromonadaceae</taxon>
        <taxon>Porphyromonas</taxon>
    </lineage>
</organism>
<evidence type="ECO:0000256" key="2">
    <source>
        <dbReference type="ARBA" id="ARBA00022475"/>
    </source>
</evidence>
<evidence type="ECO:0000256" key="4">
    <source>
        <dbReference type="ARBA" id="ARBA00022989"/>
    </source>
</evidence>
<keyword evidence="4 6" id="KW-1133">Transmembrane helix</keyword>
<dbReference type="eggNOG" id="COG0795">
    <property type="taxonomic scope" value="Bacteria"/>
</dbReference>
<feature type="transmembrane region" description="Helical" evidence="6">
    <location>
        <begin position="335"/>
        <end position="356"/>
    </location>
</feature>
<dbReference type="OrthoDB" id="9807977at2"/>
<evidence type="ECO:0000256" key="3">
    <source>
        <dbReference type="ARBA" id="ARBA00022692"/>
    </source>
</evidence>
<dbReference type="EMBL" id="JQZW01000008">
    <property type="protein sequence ID" value="KGN97999.1"/>
    <property type="molecule type" value="Genomic_DNA"/>
</dbReference>
<dbReference type="InterPro" id="IPR005495">
    <property type="entry name" value="LptG/LptF_permease"/>
</dbReference>
<feature type="transmembrane region" description="Helical" evidence="6">
    <location>
        <begin position="12"/>
        <end position="34"/>
    </location>
</feature>
<dbReference type="AlphaFoldDB" id="A0A0A2GC21"/>
<evidence type="ECO:0000313" key="7">
    <source>
        <dbReference type="EMBL" id="KGN97999.1"/>
    </source>
</evidence>
<dbReference type="RefSeq" id="WP_025842508.1">
    <property type="nucleotide sequence ID" value="NZ_JQZW01000008.1"/>
</dbReference>
<evidence type="ECO:0000256" key="6">
    <source>
        <dbReference type="SAM" id="Phobius"/>
    </source>
</evidence>
<evidence type="ECO:0000256" key="5">
    <source>
        <dbReference type="ARBA" id="ARBA00023136"/>
    </source>
</evidence>
<comment type="caution">
    <text evidence="7">The sequence shown here is derived from an EMBL/GenBank/DDBJ whole genome shotgun (WGS) entry which is preliminary data.</text>
</comment>
<keyword evidence="2" id="KW-1003">Cell membrane</keyword>
<evidence type="ECO:0000256" key="1">
    <source>
        <dbReference type="ARBA" id="ARBA00004651"/>
    </source>
</evidence>
<name>A0A0A2GC21_9PORP</name>
<feature type="transmembrane region" description="Helical" evidence="6">
    <location>
        <begin position="107"/>
        <end position="127"/>
    </location>
</feature>
<gene>
    <name evidence="7" type="ORF">HQ36_03480</name>
</gene>
<keyword evidence="8" id="KW-1185">Reference proteome</keyword>
<keyword evidence="5 6" id="KW-0472">Membrane</keyword>
<feature type="transmembrane region" description="Helical" evidence="6">
    <location>
        <begin position="280"/>
        <end position="297"/>
    </location>
</feature>
<dbReference type="Proteomes" id="UP000030134">
    <property type="component" value="Unassembled WGS sequence"/>
</dbReference>
<accession>A0A0A2GC21</accession>
<dbReference type="Pfam" id="PF03739">
    <property type="entry name" value="LptF_LptG"/>
    <property type="match status" value="1"/>
</dbReference>
<keyword evidence="3 6" id="KW-0812">Transmembrane</keyword>
<comment type="subcellular location">
    <subcellularLocation>
        <location evidence="1">Cell membrane</location>
        <topology evidence="1">Multi-pass membrane protein</topology>
    </subcellularLocation>
</comment>
<dbReference type="PANTHER" id="PTHR33529:SF8">
    <property type="entry name" value="PERMEASE, YJGP_YJGQ FAMILY"/>
    <property type="match status" value="1"/>
</dbReference>
<dbReference type="GO" id="GO:0015920">
    <property type="term" value="P:lipopolysaccharide transport"/>
    <property type="evidence" value="ECO:0007669"/>
    <property type="project" value="TreeGrafter"/>
</dbReference>